<proteinExistence type="predicted"/>
<name>A0A0C4YCB8_9BURK</name>
<protein>
    <submittedName>
        <fullName evidence="2">Putative signal peptide protein</fullName>
    </submittedName>
</protein>
<feature type="compositionally biased region" description="Polar residues" evidence="1">
    <location>
        <begin position="119"/>
        <end position="132"/>
    </location>
</feature>
<evidence type="ECO:0000313" key="2">
    <source>
        <dbReference type="EMBL" id="AJG23227.1"/>
    </source>
</evidence>
<reference evidence="2 3" key="1">
    <citation type="journal article" date="2015" name="Genome Announc.">
        <title>Complete Genome Sequence of Cupriavidus basilensis 4G11, Isolated from the Oak Ridge Field Research Center Site.</title>
        <authorList>
            <person name="Ray J."/>
            <person name="Waters R.J."/>
            <person name="Skerker J.M."/>
            <person name="Kuehl J.V."/>
            <person name="Price M.N."/>
            <person name="Huang J."/>
            <person name="Chakraborty R."/>
            <person name="Arkin A.P."/>
            <person name="Deutschbauer A."/>
        </authorList>
    </citation>
    <scope>NUCLEOTIDE SEQUENCE [LARGE SCALE GENOMIC DNA]</scope>
    <source>
        <strain evidence="2">4G11</strain>
    </source>
</reference>
<dbReference type="EMBL" id="CP010537">
    <property type="protein sequence ID" value="AJG23227.1"/>
    <property type="molecule type" value="Genomic_DNA"/>
</dbReference>
<feature type="region of interest" description="Disordered" evidence="1">
    <location>
        <begin position="77"/>
        <end position="153"/>
    </location>
</feature>
<evidence type="ECO:0000256" key="1">
    <source>
        <dbReference type="SAM" id="MobiDB-lite"/>
    </source>
</evidence>
<sequence length="153" mass="15561">MAAETESAGRGVARRRGMLLASSGNATTPKDITMLRSARTSRLIPVAATLMLCCAAFAQGSPAGGDEAMNAIQSNFARMTPSPRTVDSINQELRQNHTAPVGTSGRGGGRGRGRQRSQDSTQNGSGADTPASQDPGLHANAPSAAASPATGNQ</sequence>
<feature type="compositionally biased region" description="Low complexity" evidence="1">
    <location>
        <begin position="139"/>
        <end position="153"/>
    </location>
</feature>
<dbReference type="Proteomes" id="UP000031843">
    <property type="component" value="Chromosome secondary"/>
</dbReference>
<feature type="compositionally biased region" description="Polar residues" evidence="1">
    <location>
        <begin position="77"/>
        <end position="98"/>
    </location>
</feature>
<organism evidence="2 3">
    <name type="scientific">Cupriavidus basilensis</name>
    <dbReference type="NCBI Taxonomy" id="68895"/>
    <lineage>
        <taxon>Bacteria</taxon>
        <taxon>Pseudomonadati</taxon>
        <taxon>Pseudomonadota</taxon>
        <taxon>Betaproteobacteria</taxon>
        <taxon>Burkholderiales</taxon>
        <taxon>Burkholderiaceae</taxon>
        <taxon>Cupriavidus</taxon>
    </lineage>
</organism>
<evidence type="ECO:0000313" key="3">
    <source>
        <dbReference type="Proteomes" id="UP000031843"/>
    </source>
</evidence>
<dbReference type="STRING" id="68895.RR42_s1639"/>
<dbReference type="KEGG" id="cbw:RR42_s1639"/>
<feature type="region of interest" description="Disordered" evidence="1">
    <location>
        <begin position="1"/>
        <end position="28"/>
    </location>
</feature>
<dbReference type="AlphaFoldDB" id="A0A0C4YCB8"/>
<keyword evidence="3" id="KW-1185">Reference proteome</keyword>
<gene>
    <name evidence="2" type="ORF">RR42_s1639</name>
</gene>
<accession>A0A0C4YCB8</accession>